<evidence type="ECO:0000313" key="4">
    <source>
        <dbReference type="EMBL" id="SDY76021.1"/>
    </source>
</evidence>
<dbReference type="GO" id="GO:0016829">
    <property type="term" value="F:lyase activity"/>
    <property type="evidence" value="ECO:0007669"/>
    <property type="project" value="InterPro"/>
</dbReference>
<proteinExistence type="inferred from homology"/>
<accession>A0A1H3MH89</accession>
<dbReference type="InterPro" id="IPR042188">
    <property type="entry name" value="MmgE/PrpD_sf_2"/>
</dbReference>
<dbReference type="PANTHER" id="PTHR16943">
    <property type="entry name" value="2-METHYLCITRATE DEHYDRATASE-RELATED"/>
    <property type="match status" value="1"/>
</dbReference>
<dbReference type="EMBL" id="FNPR01000003">
    <property type="protein sequence ID" value="SDY76021.1"/>
    <property type="molecule type" value="Genomic_DNA"/>
</dbReference>
<sequence length="450" mass="48078">MTKAMHEFATGLTYEDVPEAMRALLRVSFADTMGVAAIGATTDMAEAARKSTVRLFGAGSAGAARMLMDGRVVSPVGAAMAGGFTVDSVDAHDGTTPNKGHVGSAVFPALLAVADAMRAEGRAVTGADFLLWLAIGYEVSTRAGKAQHATCPDYHTSGSWTAVGVAVAVARMLGLDDERVRHAAGIGEYHGPRSQMMRCIDFPTMLRDGVGWGAPSGVTAGYLAMDGFTGAPALTCESEEAAAFWAGLGSEWMTLADTHYKKFPCCRWAHPSMDAAQALMEENGLHHADVERVEIRTFHYATRLAGHRPASIDELAYSIAFPVATMIVRGGFGAREMDAAVLADQDIIRVSEATELIDDAEMTARSVEKRWAAVTIITKDGARYEAEPRSARGDVDAPLSEDEMRDKFHMFADPVLGRARAEKIRALCLRFDALDSKEFAGLLDLVLAAP</sequence>
<dbReference type="PANTHER" id="PTHR16943:SF8">
    <property type="entry name" value="2-METHYLCITRATE DEHYDRATASE"/>
    <property type="match status" value="1"/>
</dbReference>
<feature type="domain" description="MmgE/PrpD N-terminal" evidence="2">
    <location>
        <begin position="5"/>
        <end position="235"/>
    </location>
</feature>
<protein>
    <submittedName>
        <fullName evidence="4">2-methylcitrate dehydratase PrpD</fullName>
    </submittedName>
</protein>
<dbReference type="Proteomes" id="UP000199026">
    <property type="component" value="Unassembled WGS sequence"/>
</dbReference>
<dbReference type="InterPro" id="IPR045337">
    <property type="entry name" value="MmgE_PrpD_C"/>
</dbReference>
<reference evidence="4 5" key="1">
    <citation type="submission" date="2016-10" db="EMBL/GenBank/DDBJ databases">
        <authorList>
            <person name="de Groot N.N."/>
        </authorList>
    </citation>
    <scope>NUCLEOTIDE SEQUENCE [LARGE SCALE GENOMIC DNA]</scope>
    <source>
        <strain evidence="4 5">DSM 24677</strain>
    </source>
</reference>
<comment type="similarity">
    <text evidence="1">Belongs to the PrpD family.</text>
</comment>
<dbReference type="GeneID" id="78125555"/>
<evidence type="ECO:0000259" key="2">
    <source>
        <dbReference type="Pfam" id="PF03972"/>
    </source>
</evidence>
<dbReference type="STRING" id="576131.SAMN05444486_103612"/>
<dbReference type="Pfam" id="PF19305">
    <property type="entry name" value="MmgE_PrpD_C"/>
    <property type="match status" value="1"/>
</dbReference>
<dbReference type="Gene3D" id="3.30.1330.120">
    <property type="entry name" value="2-methylcitrate dehydratase PrpD"/>
    <property type="match status" value="1"/>
</dbReference>
<dbReference type="InterPro" id="IPR045336">
    <property type="entry name" value="MmgE_PrpD_N"/>
</dbReference>
<dbReference type="Gene3D" id="1.10.4100.10">
    <property type="entry name" value="2-methylcitrate dehydratase PrpD"/>
    <property type="match status" value="1"/>
</dbReference>
<dbReference type="AlphaFoldDB" id="A0A1H3MH89"/>
<dbReference type="InterPro" id="IPR005656">
    <property type="entry name" value="MmgE_PrpD"/>
</dbReference>
<dbReference type="InterPro" id="IPR036148">
    <property type="entry name" value="MmgE/PrpD_sf"/>
</dbReference>
<evidence type="ECO:0000313" key="5">
    <source>
        <dbReference type="Proteomes" id="UP000199026"/>
    </source>
</evidence>
<dbReference type="OrthoDB" id="9795089at2"/>
<evidence type="ECO:0000259" key="3">
    <source>
        <dbReference type="Pfam" id="PF19305"/>
    </source>
</evidence>
<dbReference type="InterPro" id="IPR042183">
    <property type="entry name" value="MmgE/PrpD_sf_1"/>
</dbReference>
<organism evidence="4 5">
    <name type="scientific">Lentibacter algarum</name>
    <dbReference type="NCBI Taxonomy" id="576131"/>
    <lineage>
        <taxon>Bacteria</taxon>
        <taxon>Pseudomonadati</taxon>
        <taxon>Pseudomonadota</taxon>
        <taxon>Alphaproteobacteria</taxon>
        <taxon>Rhodobacterales</taxon>
        <taxon>Roseobacteraceae</taxon>
        <taxon>Lentibacter</taxon>
    </lineage>
</organism>
<feature type="domain" description="MmgE/PrpD C-terminal" evidence="3">
    <location>
        <begin position="263"/>
        <end position="428"/>
    </location>
</feature>
<evidence type="ECO:0000256" key="1">
    <source>
        <dbReference type="ARBA" id="ARBA00006174"/>
    </source>
</evidence>
<name>A0A1H3MH89_9RHOB</name>
<keyword evidence="5" id="KW-1185">Reference proteome</keyword>
<dbReference type="Pfam" id="PF03972">
    <property type="entry name" value="MmgE_PrpD_N"/>
    <property type="match status" value="1"/>
</dbReference>
<gene>
    <name evidence="4" type="ORF">SAMN05444486_103612</name>
</gene>
<dbReference type="SUPFAM" id="SSF103378">
    <property type="entry name" value="2-methylcitrate dehydratase PrpD"/>
    <property type="match status" value="1"/>
</dbReference>
<dbReference type="RefSeq" id="WP_089893322.1">
    <property type="nucleotide sequence ID" value="NZ_CALLJM010000005.1"/>
</dbReference>